<dbReference type="Proteomes" id="UP000485621">
    <property type="component" value="Unassembled WGS sequence"/>
</dbReference>
<comment type="caution">
    <text evidence="1">The sequence shown here is derived from an EMBL/GenBank/DDBJ whole genome shotgun (WGS) entry which is preliminary data.</text>
</comment>
<protein>
    <submittedName>
        <fullName evidence="1">Uncharacterized protein</fullName>
    </submittedName>
</protein>
<evidence type="ECO:0000313" key="1">
    <source>
        <dbReference type="EMBL" id="OQB42089.1"/>
    </source>
</evidence>
<dbReference type="EMBL" id="MWDB01000006">
    <property type="protein sequence ID" value="OQB42089.1"/>
    <property type="molecule type" value="Genomic_DNA"/>
</dbReference>
<accession>A0A1V5ZPB4</accession>
<organism evidence="1">
    <name type="scientific">candidate division CPR1 bacterium ADurb.Bin160</name>
    <dbReference type="NCBI Taxonomy" id="1852826"/>
    <lineage>
        <taxon>Bacteria</taxon>
        <taxon>candidate division CPR1</taxon>
    </lineage>
</organism>
<sequence>MLGFFGSLSNIENKEHKKVLADPDLMLGNRLYYQRELGSMFG</sequence>
<gene>
    <name evidence="1" type="ORF">BWY04_00448</name>
</gene>
<reference evidence="1" key="1">
    <citation type="submission" date="2017-02" db="EMBL/GenBank/DDBJ databases">
        <title>Delving into the versatile metabolic prowess of the omnipresent phylum Bacteroidetes.</title>
        <authorList>
            <person name="Nobu M.K."/>
            <person name="Mei R."/>
            <person name="Narihiro T."/>
            <person name="Kuroda K."/>
            <person name="Liu W.-T."/>
        </authorList>
    </citation>
    <scope>NUCLEOTIDE SEQUENCE</scope>
    <source>
        <strain evidence="1">ADurb.Bin160</strain>
    </source>
</reference>
<dbReference type="AlphaFoldDB" id="A0A1V5ZPB4"/>
<proteinExistence type="predicted"/>
<name>A0A1V5ZPB4_9BACT</name>